<evidence type="ECO:0000313" key="3">
    <source>
        <dbReference type="EMBL" id="MDP9752081.1"/>
    </source>
</evidence>
<comment type="caution">
    <text evidence="3">The sequence shown here is derived from an EMBL/GenBank/DDBJ whole genome shotgun (WGS) entry which is preliminary data.</text>
</comment>
<dbReference type="CDD" id="cd05563">
    <property type="entry name" value="PTS_IIB_ascorbate"/>
    <property type="match status" value="1"/>
</dbReference>
<dbReference type="RefSeq" id="WP_307681658.1">
    <property type="nucleotide sequence ID" value="NZ_JAURUP010000055.1"/>
</dbReference>
<evidence type="ECO:0000256" key="1">
    <source>
        <dbReference type="ARBA" id="ARBA00022679"/>
    </source>
</evidence>
<dbReference type="Proteomes" id="UP001223886">
    <property type="component" value="Unassembled WGS sequence"/>
</dbReference>
<keyword evidence="4" id="KW-1185">Reference proteome</keyword>
<name>A0ABT9M7G7_9THEO</name>
<feature type="domain" description="PTS EIIB type-2" evidence="2">
    <location>
        <begin position="1"/>
        <end position="91"/>
    </location>
</feature>
<keyword evidence="1" id="KW-0808">Transferase</keyword>
<dbReference type="Pfam" id="PF02302">
    <property type="entry name" value="PTS_IIB"/>
    <property type="match status" value="1"/>
</dbReference>
<evidence type="ECO:0000259" key="2">
    <source>
        <dbReference type="PROSITE" id="PS51099"/>
    </source>
</evidence>
<gene>
    <name evidence="3" type="ORF">J2S24_002607</name>
</gene>
<dbReference type="EMBL" id="JAURUP010000055">
    <property type="protein sequence ID" value="MDP9752081.1"/>
    <property type="molecule type" value="Genomic_DNA"/>
</dbReference>
<dbReference type="InterPro" id="IPR003501">
    <property type="entry name" value="PTS_EIIB_2/3"/>
</dbReference>
<dbReference type="PROSITE" id="PS51099">
    <property type="entry name" value="PTS_EIIB_TYPE_2"/>
    <property type="match status" value="1"/>
</dbReference>
<organism evidence="3 4">
    <name type="scientific">Thermoanaerobacter pentosaceus</name>
    <dbReference type="NCBI Taxonomy" id="694059"/>
    <lineage>
        <taxon>Bacteria</taxon>
        <taxon>Bacillati</taxon>
        <taxon>Bacillota</taxon>
        <taxon>Clostridia</taxon>
        <taxon>Thermoanaerobacterales</taxon>
        <taxon>Thermoanaerobacteraceae</taxon>
        <taxon>Thermoanaerobacter</taxon>
    </lineage>
</organism>
<dbReference type="Gene3D" id="3.40.50.2300">
    <property type="match status" value="1"/>
</dbReference>
<accession>A0ABT9M7G7</accession>
<dbReference type="InterPro" id="IPR036095">
    <property type="entry name" value="PTS_EIIB-like_sf"/>
</dbReference>
<reference evidence="3 4" key="1">
    <citation type="submission" date="2023-07" db="EMBL/GenBank/DDBJ databases">
        <title>Genomic Encyclopedia of Type Strains, Phase IV (KMG-IV): sequencing the most valuable type-strain genomes for metagenomic binning, comparative biology and taxonomic classification.</title>
        <authorList>
            <person name="Goeker M."/>
        </authorList>
    </citation>
    <scope>NUCLEOTIDE SEQUENCE [LARGE SCALE GENOMIC DNA]</scope>
    <source>
        <strain evidence="3 4">DSM 25963</strain>
    </source>
</reference>
<dbReference type="InterPro" id="IPR013011">
    <property type="entry name" value="PTS_EIIB_2"/>
</dbReference>
<proteinExistence type="predicted"/>
<sequence length="91" mass="10000">MRILTVCGLGQGTSLILRMNVESVLKNIGVTAEVENSDVSTALCEKADLIITNKELAENLANSPIPILIVKNYFDKDEIQNALVSYFKKSE</sequence>
<dbReference type="SUPFAM" id="SSF52794">
    <property type="entry name" value="PTS system IIB component-like"/>
    <property type="match status" value="1"/>
</dbReference>
<evidence type="ECO:0000313" key="4">
    <source>
        <dbReference type="Proteomes" id="UP001223886"/>
    </source>
</evidence>
<protein>
    <submittedName>
        <fullName evidence="3">PTS system ascorbate-specific IIB component</fullName>
    </submittedName>
</protein>